<evidence type="ECO:0000313" key="5">
    <source>
        <dbReference type="Proteomes" id="UP000242638"/>
    </source>
</evidence>
<reference evidence="4" key="3">
    <citation type="submission" date="2025-09" db="UniProtKB">
        <authorList>
            <consortium name="Ensembl"/>
        </authorList>
    </citation>
    <scope>IDENTIFICATION</scope>
    <source>
        <strain evidence="4">Guanapo</strain>
    </source>
</reference>
<dbReference type="Proteomes" id="UP000242638">
    <property type="component" value="Unassembled WGS sequence"/>
</dbReference>
<comment type="similarity">
    <text evidence="3">Belongs to the actin family.</text>
</comment>
<accession>A0A3P9PU16</accession>
<protein>
    <submittedName>
        <fullName evidence="4">Uncharacterized protein</fullName>
    </submittedName>
</protein>
<name>A0A3P9PU16_POERE</name>
<dbReference type="PRINTS" id="PR00190">
    <property type="entry name" value="ACTIN"/>
</dbReference>
<dbReference type="Ensembl" id="ENSPRET00000025510.1">
    <property type="protein sequence ID" value="ENSPREP00000025259.1"/>
    <property type="gene ID" value="ENSPREG00000017045.1"/>
</dbReference>
<dbReference type="OMA" id="ICSSIMK"/>
<organism evidence="4 5">
    <name type="scientific">Poecilia reticulata</name>
    <name type="common">Guppy</name>
    <name type="synonym">Acanthophacelus reticulatus</name>
    <dbReference type="NCBI Taxonomy" id="8081"/>
    <lineage>
        <taxon>Eukaryota</taxon>
        <taxon>Metazoa</taxon>
        <taxon>Chordata</taxon>
        <taxon>Craniata</taxon>
        <taxon>Vertebrata</taxon>
        <taxon>Euteleostomi</taxon>
        <taxon>Actinopterygii</taxon>
        <taxon>Neopterygii</taxon>
        <taxon>Teleostei</taxon>
        <taxon>Neoteleostei</taxon>
        <taxon>Acanthomorphata</taxon>
        <taxon>Ovalentaria</taxon>
        <taxon>Atherinomorphae</taxon>
        <taxon>Cyprinodontiformes</taxon>
        <taxon>Poeciliidae</taxon>
        <taxon>Poeciliinae</taxon>
        <taxon>Poecilia</taxon>
    </lineage>
</organism>
<dbReference type="PANTHER" id="PTHR11937">
    <property type="entry name" value="ACTIN"/>
    <property type="match status" value="1"/>
</dbReference>
<keyword evidence="1" id="KW-0558">Oxidation</keyword>
<dbReference type="InterPro" id="IPR004001">
    <property type="entry name" value="Actin_CS"/>
</dbReference>
<dbReference type="GO" id="GO:0005856">
    <property type="term" value="C:cytoskeleton"/>
    <property type="evidence" value="ECO:0007669"/>
    <property type="project" value="UniProtKB-SubCell"/>
</dbReference>
<dbReference type="InterPro" id="IPR004000">
    <property type="entry name" value="Actin"/>
</dbReference>
<dbReference type="Pfam" id="PF00022">
    <property type="entry name" value="Actin"/>
    <property type="match status" value="2"/>
</dbReference>
<dbReference type="InterPro" id="IPR043129">
    <property type="entry name" value="ATPase_NBD"/>
</dbReference>
<evidence type="ECO:0000256" key="3">
    <source>
        <dbReference type="RuleBase" id="RU000487"/>
    </source>
</evidence>
<dbReference type="Gene3D" id="3.90.640.10">
    <property type="entry name" value="Actin, Chain A, domain 4"/>
    <property type="match status" value="1"/>
</dbReference>
<proteinExistence type="inferred from homology"/>
<reference evidence="5" key="1">
    <citation type="submission" date="2013-11" db="EMBL/GenBank/DDBJ databases">
        <title>The genomic landscape of the Guanapo guppy.</title>
        <authorList>
            <person name="Kuenstner A."/>
            <person name="Dreyer C."/>
        </authorList>
    </citation>
    <scope>NUCLEOTIDE SEQUENCE</scope>
    <source>
        <strain evidence="5">Guanapo</strain>
    </source>
</reference>
<comment type="subunit">
    <text evidence="2">Polymerization of globular actin (G-actin) leads to a structural filament (F-actin) in the form of a two-stranded helix. Each actin can bind to 4 others.</text>
</comment>
<evidence type="ECO:0000256" key="2">
    <source>
        <dbReference type="ARBA" id="ARBA00038582"/>
    </source>
</evidence>
<evidence type="ECO:0000313" key="4">
    <source>
        <dbReference type="Ensembl" id="ENSPREP00000025259.1"/>
    </source>
</evidence>
<reference evidence="4" key="2">
    <citation type="submission" date="2025-08" db="UniProtKB">
        <authorList>
            <consortium name="Ensembl"/>
        </authorList>
    </citation>
    <scope>IDENTIFICATION</scope>
    <source>
        <strain evidence="4">Guanapo</strain>
    </source>
</reference>
<dbReference type="AlphaFoldDB" id="A0A3P9PU16"/>
<sequence length="240" mass="26377">MANQSVLSLFATGHTTGLVVESGDAVSHTVPIYDGYCLPHAVCCTSVSGRGLTEYLVRILMDKAEREIVRDMKEKLCYVALDVEQETMTASSSTSLEKIYRLPDGREVQICSERFRCPEVLFQPDLVGNESAGLHENICSSIMKCDIDIRTELYSNILLSGGSTMFPGFAERVQNEVTALAPAGVRIKVHDFILAPPCRNISAWRGGAVLAGLSSFQQIWVTKPEYDESGPTIVHQVFNL</sequence>
<dbReference type="Gene3D" id="3.30.420.40">
    <property type="match status" value="2"/>
</dbReference>
<dbReference type="PROSITE" id="PS00432">
    <property type="entry name" value="ACTINS_2"/>
    <property type="match status" value="1"/>
</dbReference>
<dbReference type="STRING" id="8081.ENSPREP00000025259"/>
<dbReference type="SMART" id="SM00268">
    <property type="entry name" value="ACTIN"/>
    <property type="match status" value="1"/>
</dbReference>
<dbReference type="GeneTree" id="ENSGT00940000167032"/>
<keyword evidence="5" id="KW-1185">Reference proteome</keyword>
<evidence type="ECO:0000256" key="1">
    <source>
        <dbReference type="ARBA" id="ARBA00023097"/>
    </source>
</evidence>
<dbReference type="SUPFAM" id="SSF53067">
    <property type="entry name" value="Actin-like ATPase domain"/>
    <property type="match status" value="1"/>
</dbReference>